<dbReference type="GO" id="GO:0004382">
    <property type="term" value="F:GDP phosphatase activity"/>
    <property type="evidence" value="ECO:0007669"/>
    <property type="project" value="TreeGrafter"/>
</dbReference>
<dbReference type="GO" id="GO:0017111">
    <property type="term" value="F:ribonucleoside triphosphate phosphatase activity"/>
    <property type="evidence" value="ECO:0007669"/>
    <property type="project" value="TreeGrafter"/>
</dbReference>
<dbReference type="InterPro" id="IPR000407">
    <property type="entry name" value="GDA1_CD39_NTPase"/>
</dbReference>
<name>A0A5K3EYZ3_MESCO</name>
<dbReference type="GO" id="GO:0005524">
    <property type="term" value="F:ATP binding"/>
    <property type="evidence" value="ECO:0007669"/>
    <property type="project" value="UniProtKB-KW"/>
</dbReference>
<keyword evidence="5" id="KW-0472">Membrane</keyword>
<organism evidence="6">
    <name type="scientific">Mesocestoides corti</name>
    <name type="common">Flatworm</name>
    <dbReference type="NCBI Taxonomy" id="53468"/>
    <lineage>
        <taxon>Eukaryota</taxon>
        <taxon>Metazoa</taxon>
        <taxon>Spiralia</taxon>
        <taxon>Lophotrochozoa</taxon>
        <taxon>Platyhelminthes</taxon>
        <taxon>Cestoda</taxon>
        <taxon>Eucestoda</taxon>
        <taxon>Cyclophyllidea</taxon>
        <taxon>Mesocestoididae</taxon>
        <taxon>Mesocestoides</taxon>
    </lineage>
</organism>
<evidence type="ECO:0000256" key="3">
    <source>
        <dbReference type="PIRSR" id="PIRSR600407-1"/>
    </source>
</evidence>
<evidence type="ECO:0000256" key="2">
    <source>
        <dbReference type="ARBA" id="ARBA00022801"/>
    </source>
</evidence>
<dbReference type="PANTHER" id="PTHR11782:SF83">
    <property type="entry name" value="GUANOSINE-DIPHOSPHATASE"/>
    <property type="match status" value="1"/>
</dbReference>
<dbReference type="WBParaSite" id="MCU_004250-RA">
    <property type="protein sequence ID" value="MCU_004250-RA"/>
    <property type="gene ID" value="MCU_004250"/>
</dbReference>
<evidence type="ECO:0000256" key="5">
    <source>
        <dbReference type="SAM" id="Phobius"/>
    </source>
</evidence>
<keyword evidence="2" id="KW-0378">Hydrolase</keyword>
<accession>A0A5K3EYZ3</accession>
<evidence type="ECO:0000313" key="6">
    <source>
        <dbReference type="WBParaSite" id="MCU_004250-RA"/>
    </source>
</evidence>
<keyword evidence="4" id="KW-0547">Nucleotide-binding</keyword>
<dbReference type="Gene3D" id="3.30.420.150">
    <property type="entry name" value="Exopolyphosphatase. Domain 2"/>
    <property type="match status" value="1"/>
</dbReference>
<keyword evidence="4" id="KW-0067">ATP-binding</keyword>
<dbReference type="CDD" id="cd24044">
    <property type="entry name" value="ASKHA_NBD_NTPDase1-like"/>
    <property type="match status" value="1"/>
</dbReference>
<feature type="binding site" evidence="4">
    <location>
        <begin position="211"/>
        <end position="215"/>
    </location>
    <ligand>
        <name>ATP</name>
        <dbReference type="ChEBI" id="CHEBI:30616"/>
    </ligand>
</feature>
<sequence>MDAKVNELSNNKIFKWTLVSLLVIIFVVIITLVALYIVACNVGYLYAVLIDAGSTSSKISVFKWRDWPFQHNGRVEEVYMKKVAPGISSYKDHPEEAFNTLKPTLLDLLQEYVPQESKKSTRLFLAATAGMRLVELDNPLKADAIMENLRSQLPHVGAKVNNPYSDIRIMSGRDEGINAWITVNYLEKKFGVHGVAPSSGQEMIGALDLGGASAQITFVPKNPSLAPHTSTRYLFGSEYYVYSYSHLCYGKSASQKRVWAEIIGNQSTATINNPCFLQNYELKVKKSEIFTEPCVKSKYAVELIGSELIPNTALPEEITLVGTGDPDQCRQFVQKMFPSKACAQSPCMFQGVYRPPLHGKFSAFSGYAFVIDHLNFPTKGQNLTRDAVKAKVDEFCRRDWTQVAQEYPASSLEFIAGYCQDGVYIDALLSNYGFVDSESWKNIVFASKIAGTTVSWAPGYLIDATGMIDSESPKIDLGLTAFVTSVVILSIVFVALLVILVFLHLRN</sequence>
<evidence type="ECO:0000256" key="4">
    <source>
        <dbReference type="PIRSR" id="PIRSR600407-2"/>
    </source>
</evidence>
<proteinExistence type="inferred from homology"/>
<comment type="similarity">
    <text evidence="1">Belongs to the GDA1/CD39 NTPase family.</text>
</comment>
<keyword evidence="5" id="KW-1133">Transmembrane helix</keyword>
<dbReference type="GO" id="GO:0005886">
    <property type="term" value="C:plasma membrane"/>
    <property type="evidence" value="ECO:0007669"/>
    <property type="project" value="TreeGrafter"/>
</dbReference>
<feature type="active site" description="Proton acceptor" evidence="3">
    <location>
        <position position="175"/>
    </location>
</feature>
<dbReference type="AlphaFoldDB" id="A0A5K3EYZ3"/>
<evidence type="ECO:0000256" key="1">
    <source>
        <dbReference type="ARBA" id="ARBA00009283"/>
    </source>
</evidence>
<dbReference type="Gene3D" id="3.30.420.40">
    <property type="match status" value="1"/>
</dbReference>
<keyword evidence="5" id="KW-0812">Transmembrane</keyword>
<dbReference type="PANTHER" id="PTHR11782">
    <property type="entry name" value="ADENOSINE/GUANOSINE DIPHOSPHATASE"/>
    <property type="match status" value="1"/>
</dbReference>
<feature type="transmembrane region" description="Helical" evidence="5">
    <location>
        <begin position="21"/>
        <end position="47"/>
    </location>
</feature>
<dbReference type="GO" id="GO:0009134">
    <property type="term" value="P:nucleoside diphosphate catabolic process"/>
    <property type="evidence" value="ECO:0007669"/>
    <property type="project" value="TreeGrafter"/>
</dbReference>
<reference evidence="6" key="1">
    <citation type="submission" date="2019-11" db="UniProtKB">
        <authorList>
            <consortium name="WormBaseParasite"/>
        </authorList>
    </citation>
    <scope>IDENTIFICATION</scope>
</reference>
<protein>
    <submittedName>
        <fullName evidence="6">Ectonucleoside triphosphate diphosphohydrolase 1</fullName>
    </submittedName>
</protein>
<dbReference type="GO" id="GO:0045134">
    <property type="term" value="F:UDP phosphatase activity"/>
    <property type="evidence" value="ECO:0007669"/>
    <property type="project" value="TreeGrafter"/>
</dbReference>
<dbReference type="Pfam" id="PF01150">
    <property type="entry name" value="GDA1_CD39"/>
    <property type="match status" value="1"/>
</dbReference>
<feature type="transmembrane region" description="Helical" evidence="5">
    <location>
        <begin position="477"/>
        <end position="503"/>
    </location>
</feature>